<accession>A0A931B0X1</accession>
<organism evidence="1 2">
    <name type="scientific">Streptacidiphilus fuscans</name>
    <dbReference type="NCBI Taxonomy" id="2789292"/>
    <lineage>
        <taxon>Bacteria</taxon>
        <taxon>Bacillati</taxon>
        <taxon>Actinomycetota</taxon>
        <taxon>Actinomycetes</taxon>
        <taxon>Kitasatosporales</taxon>
        <taxon>Streptomycetaceae</taxon>
        <taxon>Streptacidiphilus</taxon>
    </lineage>
</organism>
<dbReference type="AlphaFoldDB" id="A0A931B0X1"/>
<dbReference type="InterPro" id="IPR046288">
    <property type="entry name" value="DUF6325"/>
</dbReference>
<gene>
    <name evidence="1" type="ORF">I2501_02460</name>
</gene>
<evidence type="ECO:0008006" key="3">
    <source>
        <dbReference type="Google" id="ProtNLM"/>
    </source>
</evidence>
<comment type="caution">
    <text evidence="1">The sequence shown here is derived from an EMBL/GenBank/DDBJ whole genome shotgun (WGS) entry which is preliminary data.</text>
</comment>
<evidence type="ECO:0000313" key="1">
    <source>
        <dbReference type="EMBL" id="MBF9066901.1"/>
    </source>
</evidence>
<sequence length="143" mass="14877">MELGPVEYAVIAFPGSEFSGRIVPALNDLIRQGTIRLIDLTFITKAPDGSVEAFELDALPETITTAYDALDGEVSGLLSAEDIADLAEAVPPGSSAAIVVWEDSWARSLAQAARESGGVLVTRETVPHEVVQAAVAVLESGAA</sequence>
<reference evidence="1" key="1">
    <citation type="submission" date="2020-11" db="EMBL/GenBank/DDBJ databases">
        <title>Isolation and identification of active actinomycetes.</title>
        <authorList>
            <person name="Yu B."/>
        </authorList>
    </citation>
    <scope>NUCLEOTIDE SEQUENCE</scope>
    <source>
        <strain evidence="1">NEAU-YB345</strain>
    </source>
</reference>
<protein>
    <recommendedName>
        <fullName evidence="3">DUF1269 domain-containing protein</fullName>
    </recommendedName>
</protein>
<dbReference type="RefSeq" id="WP_196192072.1">
    <property type="nucleotide sequence ID" value="NZ_JADPRT010000001.1"/>
</dbReference>
<evidence type="ECO:0000313" key="2">
    <source>
        <dbReference type="Proteomes" id="UP000657385"/>
    </source>
</evidence>
<dbReference type="Pfam" id="PF19850">
    <property type="entry name" value="DUF6325"/>
    <property type="match status" value="1"/>
</dbReference>
<dbReference type="EMBL" id="JADPRT010000001">
    <property type="protein sequence ID" value="MBF9066901.1"/>
    <property type="molecule type" value="Genomic_DNA"/>
</dbReference>
<keyword evidence="2" id="KW-1185">Reference proteome</keyword>
<dbReference type="Proteomes" id="UP000657385">
    <property type="component" value="Unassembled WGS sequence"/>
</dbReference>
<proteinExistence type="predicted"/>
<name>A0A931B0X1_9ACTN</name>